<feature type="region of interest" description="Disordered" evidence="1">
    <location>
        <begin position="59"/>
        <end position="79"/>
    </location>
</feature>
<feature type="compositionally biased region" description="Basic and acidic residues" evidence="1">
    <location>
        <begin position="59"/>
        <end position="68"/>
    </location>
</feature>
<feature type="compositionally biased region" description="Basic residues" evidence="1">
    <location>
        <begin position="69"/>
        <end position="79"/>
    </location>
</feature>
<evidence type="ECO:0000313" key="3">
    <source>
        <dbReference type="Proteomes" id="UP000322667"/>
    </source>
</evidence>
<organism evidence="2 3">
    <name type="scientific">Gossypium tomentosum</name>
    <name type="common">Hawaiian cotton</name>
    <name type="synonym">Gossypium sandvicense</name>
    <dbReference type="NCBI Taxonomy" id="34277"/>
    <lineage>
        <taxon>Eukaryota</taxon>
        <taxon>Viridiplantae</taxon>
        <taxon>Streptophyta</taxon>
        <taxon>Embryophyta</taxon>
        <taxon>Tracheophyta</taxon>
        <taxon>Spermatophyta</taxon>
        <taxon>Magnoliopsida</taxon>
        <taxon>eudicotyledons</taxon>
        <taxon>Gunneridae</taxon>
        <taxon>Pentapetalae</taxon>
        <taxon>rosids</taxon>
        <taxon>malvids</taxon>
        <taxon>Malvales</taxon>
        <taxon>Malvaceae</taxon>
        <taxon>Malvoideae</taxon>
        <taxon>Gossypium</taxon>
    </lineage>
</organism>
<name>A0A5D2QH76_GOSTO</name>
<reference evidence="2 3" key="1">
    <citation type="submission" date="2019-07" db="EMBL/GenBank/DDBJ databases">
        <title>WGS assembly of Gossypium tomentosum.</title>
        <authorList>
            <person name="Chen Z.J."/>
            <person name="Sreedasyam A."/>
            <person name="Ando A."/>
            <person name="Song Q."/>
            <person name="De L."/>
            <person name="Hulse-Kemp A."/>
            <person name="Ding M."/>
            <person name="Ye W."/>
            <person name="Kirkbride R."/>
            <person name="Jenkins J."/>
            <person name="Plott C."/>
            <person name="Lovell J."/>
            <person name="Lin Y.-M."/>
            <person name="Vaughn R."/>
            <person name="Liu B."/>
            <person name="Li W."/>
            <person name="Simpson S."/>
            <person name="Scheffler B."/>
            <person name="Saski C."/>
            <person name="Grover C."/>
            <person name="Hu G."/>
            <person name="Conover J."/>
            <person name="Carlson J."/>
            <person name="Shu S."/>
            <person name="Boston L."/>
            <person name="Williams M."/>
            <person name="Peterson D."/>
            <person name="Mcgee K."/>
            <person name="Jones D."/>
            <person name="Wendel J."/>
            <person name="Stelly D."/>
            <person name="Grimwood J."/>
            <person name="Schmutz J."/>
        </authorList>
    </citation>
    <scope>NUCLEOTIDE SEQUENCE [LARGE SCALE GENOMIC DNA]</scope>
    <source>
        <strain evidence="2">7179.01</strain>
    </source>
</reference>
<evidence type="ECO:0000313" key="2">
    <source>
        <dbReference type="EMBL" id="TYI26554.1"/>
    </source>
</evidence>
<protein>
    <submittedName>
        <fullName evidence="2">Uncharacterized protein</fullName>
    </submittedName>
</protein>
<sequence>MELVSSRNFLQEYIIVNINEFPVKLEDKITSKLFGIYYYGRWSFKHLFTKEKSLLQVKKDKPFKQGDNKRRKRKRKKPRKKIEIDNVPMIYLLKQGDQLMFVTIL</sequence>
<keyword evidence="3" id="KW-1185">Reference proteome</keyword>
<gene>
    <name evidence="2" type="ORF">ES332_A05G121200v1</name>
</gene>
<dbReference type="Proteomes" id="UP000322667">
    <property type="component" value="Chromosome A05"/>
</dbReference>
<accession>A0A5D2QH76</accession>
<proteinExistence type="predicted"/>
<dbReference type="EMBL" id="CM017614">
    <property type="protein sequence ID" value="TYI26554.1"/>
    <property type="molecule type" value="Genomic_DNA"/>
</dbReference>
<evidence type="ECO:0000256" key="1">
    <source>
        <dbReference type="SAM" id="MobiDB-lite"/>
    </source>
</evidence>
<dbReference type="AlphaFoldDB" id="A0A5D2QH76"/>